<dbReference type="STRING" id="425265.A8QE49"/>
<dbReference type="GO" id="GO:0016491">
    <property type="term" value="F:oxidoreductase activity"/>
    <property type="evidence" value="ECO:0007669"/>
    <property type="project" value="UniProtKB-KW"/>
</dbReference>
<dbReference type="AlphaFoldDB" id="A8QE49"/>
<protein>
    <recommendedName>
        <fullName evidence="3">FMN hydroxy acid dehydrogenase domain-containing protein</fullName>
    </recommendedName>
</protein>
<evidence type="ECO:0000256" key="2">
    <source>
        <dbReference type="ARBA" id="ARBA00023002"/>
    </source>
</evidence>
<dbReference type="InterPro" id="IPR013785">
    <property type="entry name" value="Aldolase_TIM"/>
</dbReference>
<dbReference type="PROSITE" id="PS51349">
    <property type="entry name" value="FMN_HYDROXY_ACID_DH_2"/>
    <property type="match status" value="1"/>
</dbReference>
<evidence type="ECO:0000259" key="3">
    <source>
        <dbReference type="PROSITE" id="PS51349"/>
    </source>
</evidence>
<organism evidence="4 5">
    <name type="scientific">Malassezia globosa (strain ATCC MYA-4612 / CBS 7966)</name>
    <name type="common">Dandruff-associated fungus</name>
    <dbReference type="NCBI Taxonomy" id="425265"/>
    <lineage>
        <taxon>Eukaryota</taxon>
        <taxon>Fungi</taxon>
        <taxon>Dikarya</taxon>
        <taxon>Basidiomycota</taxon>
        <taxon>Ustilaginomycotina</taxon>
        <taxon>Malasseziomycetes</taxon>
        <taxon>Malasseziales</taxon>
        <taxon>Malasseziaceae</taxon>
        <taxon>Malassezia</taxon>
    </lineage>
</organism>
<dbReference type="PANTHER" id="PTHR10578:SF143">
    <property type="entry name" value="FMN-DEPENDENT ALPHA-HYDROXY ACID DEHYDROGENASE PB1A11.03"/>
    <property type="match status" value="1"/>
</dbReference>
<dbReference type="RefSeq" id="XP_001728605.1">
    <property type="nucleotide sequence ID" value="XM_001728553.1"/>
</dbReference>
<dbReference type="GeneID" id="5852913"/>
<comment type="caution">
    <text evidence="4">The sequence shown here is derived from an EMBL/GenBank/DDBJ whole genome shotgun (WGS) entry which is preliminary data.</text>
</comment>
<dbReference type="KEGG" id="mgl:MGL_4255"/>
<dbReference type="VEuPathDB" id="FungiDB:MGL_4255"/>
<dbReference type="OrthoDB" id="25826at2759"/>
<dbReference type="OMA" id="WFQLYWL"/>
<dbReference type="InterPro" id="IPR037396">
    <property type="entry name" value="FMN_HAD"/>
</dbReference>
<dbReference type="InParanoid" id="A8QE49"/>
<reference evidence="4 5" key="1">
    <citation type="journal article" date="2007" name="Proc. Natl. Acad. Sci. U.S.A.">
        <title>Dandruff-associated Malassezia genomes reveal convergent and divergent virulence traits shared with plant and human fungal pathogens.</title>
        <authorList>
            <person name="Xu J."/>
            <person name="Saunders C.W."/>
            <person name="Hu P."/>
            <person name="Grant R.A."/>
            <person name="Boekhout T."/>
            <person name="Kuramae E.E."/>
            <person name="Kronstad J.W."/>
            <person name="Deangelis Y.M."/>
            <person name="Reeder N.L."/>
            <person name="Johnstone K.R."/>
            <person name="Leland M."/>
            <person name="Fieno A.M."/>
            <person name="Begley W.M."/>
            <person name="Sun Y."/>
            <person name="Lacey M.P."/>
            <person name="Chaudhary T."/>
            <person name="Keough T."/>
            <person name="Chu L."/>
            <person name="Sears R."/>
            <person name="Yuan B."/>
            <person name="Dawson T.L.Jr."/>
        </authorList>
    </citation>
    <scope>NUCLEOTIDE SEQUENCE [LARGE SCALE GENOMIC DNA]</scope>
    <source>
        <strain evidence="5">ATCC MYA-4612 / CBS 7966</strain>
    </source>
</reference>
<dbReference type="SUPFAM" id="SSF51395">
    <property type="entry name" value="FMN-linked oxidoreductases"/>
    <property type="match status" value="1"/>
</dbReference>
<dbReference type="InterPro" id="IPR000262">
    <property type="entry name" value="FMN-dep_DH"/>
</dbReference>
<keyword evidence="2" id="KW-0560">Oxidoreductase</keyword>
<feature type="domain" description="FMN hydroxy acid dehydrogenase" evidence="3">
    <location>
        <begin position="1"/>
        <end position="169"/>
    </location>
</feature>
<dbReference type="Pfam" id="PF01070">
    <property type="entry name" value="FMN_dh"/>
    <property type="match status" value="1"/>
</dbReference>
<accession>A8QE49</accession>
<sequence length="170" mass="18279">MEDLATSAPEWASKMFCGAGHSWDDLKYLREYWDGPIVLKGIMDVEDAKLAVKHGMDGIVVSSHGGRQVNDSVSSIEVLPEIVDAVGDKLDVLFDSGIRSGTDIAKALALGAKMVLVGRPCVYGLAMGGQKGALHVLRCLLADLELSMRLCGVASIEKEELNPSRLRLVK</sequence>
<dbReference type="Gene3D" id="3.20.20.70">
    <property type="entry name" value="Aldolase class I"/>
    <property type="match status" value="1"/>
</dbReference>
<dbReference type="Proteomes" id="UP000008837">
    <property type="component" value="Unassembled WGS sequence"/>
</dbReference>
<dbReference type="PANTHER" id="PTHR10578">
    <property type="entry name" value="S -2-HYDROXY-ACID OXIDASE-RELATED"/>
    <property type="match status" value="1"/>
</dbReference>
<evidence type="ECO:0000313" key="5">
    <source>
        <dbReference type="Proteomes" id="UP000008837"/>
    </source>
</evidence>
<keyword evidence="5" id="KW-1185">Reference proteome</keyword>
<proteinExistence type="predicted"/>
<dbReference type="EMBL" id="AAYY01000026">
    <property type="protein sequence ID" value="EDP41391.1"/>
    <property type="molecule type" value="Genomic_DNA"/>
</dbReference>
<gene>
    <name evidence="4" type="ORF">MGL_4255</name>
</gene>
<name>A8QE49_MALGO</name>
<comment type="cofactor">
    <cofactor evidence="1">
        <name>FMN</name>
        <dbReference type="ChEBI" id="CHEBI:58210"/>
    </cofactor>
</comment>
<evidence type="ECO:0000256" key="1">
    <source>
        <dbReference type="ARBA" id="ARBA00001917"/>
    </source>
</evidence>
<evidence type="ECO:0000313" key="4">
    <source>
        <dbReference type="EMBL" id="EDP41391.1"/>
    </source>
</evidence>